<dbReference type="HOGENOM" id="CLU_1425114_0_0_2"/>
<dbReference type="KEGG" id="mvc:MSVAZ_3207"/>
<dbReference type="EMBL" id="CP009520">
    <property type="protein sequence ID" value="AKB45476.1"/>
    <property type="molecule type" value="Genomic_DNA"/>
</dbReference>
<dbReference type="RefSeq" id="WP_048122911.1">
    <property type="nucleotide sequence ID" value="NZ_CP009520.1"/>
</dbReference>
<organism evidence="1 2">
    <name type="scientific">Methanosarcina vacuolata Z-761</name>
    <dbReference type="NCBI Taxonomy" id="1434123"/>
    <lineage>
        <taxon>Archaea</taxon>
        <taxon>Methanobacteriati</taxon>
        <taxon>Methanobacteriota</taxon>
        <taxon>Stenosarchaea group</taxon>
        <taxon>Methanomicrobia</taxon>
        <taxon>Methanosarcinales</taxon>
        <taxon>Methanosarcinaceae</taxon>
        <taxon>Methanosarcina</taxon>
    </lineage>
</organism>
<gene>
    <name evidence="1" type="ORF">MSVAZ_3207</name>
</gene>
<dbReference type="GeneID" id="24811741"/>
<keyword evidence="2" id="KW-1185">Reference proteome</keyword>
<sequence>MRKLYIMCFTLIVLLSTSMSVQAMESKTIERQSGSSAYANWYETNGDVTTCTYLSLTETKDGTDIYLSTYTYGPDYWFEKSGYMFTEDDVFSIDKKLNSASLSDIELEVTDWNTGETDTVTVGADWTGTGEISTGTSTSKSTTGDYVWRSSENSKYRGASATGSINGLDLGISTDASMSNFKSAYMSMEK</sequence>
<accession>A0A0E3LI64</accession>
<proteinExistence type="predicted"/>
<dbReference type="AlphaFoldDB" id="A0A0E3LI64"/>
<evidence type="ECO:0000313" key="2">
    <source>
        <dbReference type="Proteomes" id="UP000033096"/>
    </source>
</evidence>
<protein>
    <submittedName>
        <fullName evidence="1">Uncharacterized protein</fullName>
    </submittedName>
</protein>
<dbReference type="PATRIC" id="fig|1434123.4.peg.3937"/>
<evidence type="ECO:0000313" key="1">
    <source>
        <dbReference type="EMBL" id="AKB45476.1"/>
    </source>
</evidence>
<reference evidence="1 2" key="1">
    <citation type="submission" date="2014-07" db="EMBL/GenBank/DDBJ databases">
        <title>Methanogenic archaea and the global carbon cycle.</title>
        <authorList>
            <person name="Henriksen J.R."/>
            <person name="Luke J."/>
            <person name="Reinhart S."/>
            <person name="Benedict M.N."/>
            <person name="Youngblut N.D."/>
            <person name="Metcalf M.E."/>
            <person name="Whitaker R.J."/>
            <person name="Metcalf W.W."/>
        </authorList>
    </citation>
    <scope>NUCLEOTIDE SEQUENCE [LARGE SCALE GENOMIC DNA]</scope>
    <source>
        <strain evidence="1 2">Z-761</strain>
    </source>
</reference>
<dbReference type="Proteomes" id="UP000033096">
    <property type="component" value="Chromosome"/>
</dbReference>
<name>A0A0E3LI64_9EURY</name>